<dbReference type="Pfam" id="PF03743">
    <property type="entry name" value="TrbI"/>
    <property type="match status" value="1"/>
</dbReference>
<accession>A0A240UK75</accession>
<feature type="region of interest" description="Disordered" evidence="6">
    <location>
        <begin position="225"/>
        <end position="248"/>
    </location>
</feature>
<evidence type="ECO:0000256" key="2">
    <source>
        <dbReference type="ARBA" id="ARBA00010265"/>
    </source>
</evidence>
<comment type="similarity">
    <text evidence="2">Belongs to the TrbI/VirB10 family.</text>
</comment>
<protein>
    <recommendedName>
        <fullName evidence="10">Conjugal transfer protein TrbI</fullName>
    </recommendedName>
</protein>
<evidence type="ECO:0000256" key="6">
    <source>
        <dbReference type="SAM" id="MobiDB-lite"/>
    </source>
</evidence>
<dbReference type="CDD" id="cd16429">
    <property type="entry name" value="VirB10"/>
    <property type="match status" value="1"/>
</dbReference>
<dbReference type="GO" id="GO:0016020">
    <property type="term" value="C:membrane"/>
    <property type="evidence" value="ECO:0007669"/>
    <property type="project" value="UniProtKB-SubCell"/>
</dbReference>
<dbReference type="OrthoDB" id="9766860at2"/>
<evidence type="ECO:0000313" key="8">
    <source>
        <dbReference type="EMBL" id="ART61515.1"/>
    </source>
</evidence>
<keyword evidence="3 7" id="KW-0812">Transmembrane</keyword>
<dbReference type="KEGG" id="acip:CBP36_21355"/>
<organism evidence="8 9">
    <name type="scientific">Acidovorax carolinensis</name>
    <dbReference type="NCBI Taxonomy" id="553814"/>
    <lineage>
        <taxon>Bacteria</taxon>
        <taxon>Pseudomonadati</taxon>
        <taxon>Pseudomonadota</taxon>
        <taxon>Betaproteobacteria</taxon>
        <taxon>Burkholderiales</taxon>
        <taxon>Comamonadaceae</taxon>
        <taxon>Acidovorax</taxon>
    </lineage>
</organism>
<evidence type="ECO:0000256" key="4">
    <source>
        <dbReference type="ARBA" id="ARBA00022989"/>
    </source>
</evidence>
<keyword evidence="4 7" id="KW-1133">Transmembrane helix</keyword>
<dbReference type="InterPro" id="IPR042217">
    <property type="entry name" value="T4SS_VirB10/TrbI"/>
</dbReference>
<evidence type="ECO:0008006" key="10">
    <source>
        <dbReference type="Google" id="ProtNLM"/>
    </source>
</evidence>
<comment type="subcellular location">
    <subcellularLocation>
        <location evidence="1">Membrane</location>
        <topology evidence="1">Single-pass membrane protein</topology>
    </subcellularLocation>
</comment>
<evidence type="ECO:0000313" key="9">
    <source>
        <dbReference type="Proteomes" id="UP000194440"/>
    </source>
</evidence>
<keyword evidence="9" id="KW-1185">Reference proteome</keyword>
<feature type="transmembrane region" description="Helical" evidence="7">
    <location>
        <begin position="43"/>
        <end position="62"/>
    </location>
</feature>
<gene>
    <name evidence="8" type="ORF">CBP36_21355</name>
</gene>
<dbReference type="Gene3D" id="2.40.128.260">
    <property type="entry name" value="Type IV secretion system, VirB10/TraB/TrbI"/>
    <property type="match status" value="1"/>
</dbReference>
<proteinExistence type="inferred from homology"/>
<evidence type="ECO:0000256" key="3">
    <source>
        <dbReference type="ARBA" id="ARBA00022692"/>
    </source>
</evidence>
<reference evidence="8" key="1">
    <citation type="submission" date="2017-05" db="EMBL/GenBank/DDBJ databases">
        <title>Polyphasic characterization of four soil-derived phenanthrene-degrading Acidovorax strains and proposal of Acidovorax phenanthrenivorans sp. nov.</title>
        <authorList>
            <person name="Singleton D."/>
            <person name="Lee J."/>
            <person name="Dickey A.N."/>
            <person name="Stroud A."/>
            <person name="Scholl E.H."/>
            <person name="Wright F.A."/>
            <person name="Aitken M.D."/>
        </authorList>
    </citation>
    <scope>NUCLEOTIDE SEQUENCE</scope>
    <source>
        <strain evidence="8">P4</strain>
        <plasmid evidence="8">pACP4.3</plasmid>
    </source>
</reference>
<sequence length="471" mass="49800">MATEEKAAEGKKLDAFSLDAGVPQIEGDLRPKPKFADRISNRVIGVAVAVMLVMVGIFFAALDSMDKKNKGKEDSTEIEKKDAPAKTAATGVPKELTEDPSAGDHDAGGSSLVRSPKATNDDIFGTRGGAASLTAGTLPVPTTPGALPAADGLDAGNTAVTTVPPPLTPAQQAELLAQQERAKRLSQARNNGLSAKSYGAEDKKLASAAAGSAAAAKILADMQQQGQAGGFMPTSHGQQAPGKSDSEQDEKLAFLKNGGKDDRDQLYLKHAQQPALSRNELKRGSYVPLRLEGGINSGQPGMVRARVTEDVYDTVTSCRLLVPAMTIVQGTYDSKVAIGQTRNLVVWNYMGFEDGSDLNLGAMQGYDSSGAAGIEADVDNHYMRLFGLAFGMSMITAGVQQSMPDTPTGTTAQTPQQAMATALAQQYGQLGAQILGKYMQVQPTLRNFAGERFMIMLPSTIIFKKVWRTRC</sequence>
<geneLocation type="plasmid" evidence="8 9">
    <name>pACP4.3</name>
</geneLocation>
<feature type="compositionally biased region" description="Basic and acidic residues" evidence="6">
    <location>
        <begin position="68"/>
        <end position="84"/>
    </location>
</feature>
<name>A0A240UK75_9BURK</name>
<dbReference type="EMBL" id="CP021369">
    <property type="protein sequence ID" value="ART61515.1"/>
    <property type="molecule type" value="Genomic_DNA"/>
</dbReference>
<dbReference type="AlphaFoldDB" id="A0A240UK75"/>
<keyword evidence="8" id="KW-0614">Plasmid</keyword>
<dbReference type="RefSeq" id="WP_086929220.1">
    <property type="nucleotide sequence ID" value="NZ_CP021369.1"/>
</dbReference>
<evidence type="ECO:0000256" key="1">
    <source>
        <dbReference type="ARBA" id="ARBA00004167"/>
    </source>
</evidence>
<feature type="region of interest" description="Disordered" evidence="6">
    <location>
        <begin position="68"/>
        <end position="120"/>
    </location>
</feature>
<dbReference type="InterPro" id="IPR005498">
    <property type="entry name" value="T4SS_VirB10/TraB/TrbI"/>
</dbReference>
<evidence type="ECO:0000256" key="5">
    <source>
        <dbReference type="ARBA" id="ARBA00023136"/>
    </source>
</evidence>
<keyword evidence="5 7" id="KW-0472">Membrane</keyword>
<dbReference type="Proteomes" id="UP000194440">
    <property type="component" value="Plasmid pACP4.3"/>
</dbReference>
<evidence type="ECO:0000256" key="7">
    <source>
        <dbReference type="SAM" id="Phobius"/>
    </source>
</evidence>